<comment type="caution">
    <text evidence="1">The sequence shown here is derived from an EMBL/GenBank/DDBJ whole genome shotgun (WGS) entry which is preliminary data.</text>
</comment>
<keyword evidence="2" id="KW-1185">Reference proteome</keyword>
<dbReference type="Proteomes" id="UP001461498">
    <property type="component" value="Unassembled WGS sequence"/>
</dbReference>
<dbReference type="EMBL" id="JAPXFL010000011">
    <property type="protein sequence ID" value="KAK9500008.1"/>
    <property type="molecule type" value="Genomic_DNA"/>
</dbReference>
<dbReference type="AlphaFoldDB" id="A0AAW1CNM6"/>
<dbReference type="EMBL" id="JAPXFL010000011">
    <property type="protein sequence ID" value="KAK9500006.1"/>
    <property type="molecule type" value="Genomic_DNA"/>
</dbReference>
<sequence length="193" mass="21887">MALSLSKNLAPCMLILTSAHGLSRLSRHFYYARAAFKLYIVCGCVLLAQSLAQDQDLSLAIQTSWIWCYCLGLPLISAELGLQRLPCPTTHSQLIVPLYSVIGHYGPCSSPVPDNPCILGVSHIYSITSLTILSVAEQDLTYLKLAICYFYSLFRLSPYNHTELSYFENWCFVMSLANFYAYQLLRRYRWSSE</sequence>
<accession>A0AAW1CNM6</accession>
<protein>
    <submittedName>
        <fullName evidence="1">Uncharacterized protein</fullName>
    </submittedName>
</protein>
<evidence type="ECO:0000313" key="2">
    <source>
        <dbReference type="Proteomes" id="UP001461498"/>
    </source>
</evidence>
<organism evidence="1 2">
    <name type="scientific">Rhynocoris fuscipes</name>
    <dbReference type="NCBI Taxonomy" id="488301"/>
    <lineage>
        <taxon>Eukaryota</taxon>
        <taxon>Metazoa</taxon>
        <taxon>Ecdysozoa</taxon>
        <taxon>Arthropoda</taxon>
        <taxon>Hexapoda</taxon>
        <taxon>Insecta</taxon>
        <taxon>Pterygota</taxon>
        <taxon>Neoptera</taxon>
        <taxon>Paraneoptera</taxon>
        <taxon>Hemiptera</taxon>
        <taxon>Heteroptera</taxon>
        <taxon>Panheteroptera</taxon>
        <taxon>Cimicomorpha</taxon>
        <taxon>Reduviidae</taxon>
        <taxon>Harpactorinae</taxon>
        <taxon>Harpactorini</taxon>
        <taxon>Rhynocoris</taxon>
    </lineage>
</organism>
<evidence type="ECO:0000313" key="1">
    <source>
        <dbReference type="EMBL" id="KAK9500006.1"/>
    </source>
</evidence>
<reference evidence="1 2" key="1">
    <citation type="submission" date="2022-12" db="EMBL/GenBank/DDBJ databases">
        <title>Chromosome-level genome assembly of true bugs.</title>
        <authorList>
            <person name="Ma L."/>
            <person name="Li H."/>
        </authorList>
    </citation>
    <scope>NUCLEOTIDE SEQUENCE [LARGE SCALE GENOMIC DNA]</scope>
    <source>
        <strain evidence="1">Lab_2022b</strain>
    </source>
</reference>
<proteinExistence type="predicted"/>
<name>A0AAW1CNM6_9HEMI</name>
<gene>
    <name evidence="1" type="ORF">O3M35_002922</name>
</gene>